<feature type="region of interest" description="Disordered" evidence="1">
    <location>
        <begin position="1"/>
        <end position="126"/>
    </location>
</feature>
<dbReference type="EMBL" id="BQNB010013221">
    <property type="protein sequence ID" value="GJT13337.1"/>
    <property type="molecule type" value="Genomic_DNA"/>
</dbReference>
<accession>A0ABQ5BH15</accession>
<reference evidence="2" key="1">
    <citation type="journal article" date="2022" name="Int. J. Mol. Sci.">
        <title>Draft Genome of Tanacetum Coccineum: Genomic Comparison of Closely Related Tanacetum-Family Plants.</title>
        <authorList>
            <person name="Yamashiro T."/>
            <person name="Shiraishi A."/>
            <person name="Nakayama K."/>
            <person name="Satake H."/>
        </authorList>
    </citation>
    <scope>NUCLEOTIDE SEQUENCE</scope>
</reference>
<reference evidence="2" key="2">
    <citation type="submission" date="2022-01" db="EMBL/GenBank/DDBJ databases">
        <authorList>
            <person name="Yamashiro T."/>
            <person name="Shiraishi A."/>
            <person name="Satake H."/>
            <person name="Nakayama K."/>
        </authorList>
    </citation>
    <scope>NUCLEOTIDE SEQUENCE</scope>
</reference>
<organism evidence="2 3">
    <name type="scientific">Tanacetum coccineum</name>
    <dbReference type="NCBI Taxonomy" id="301880"/>
    <lineage>
        <taxon>Eukaryota</taxon>
        <taxon>Viridiplantae</taxon>
        <taxon>Streptophyta</taxon>
        <taxon>Embryophyta</taxon>
        <taxon>Tracheophyta</taxon>
        <taxon>Spermatophyta</taxon>
        <taxon>Magnoliopsida</taxon>
        <taxon>eudicotyledons</taxon>
        <taxon>Gunneridae</taxon>
        <taxon>Pentapetalae</taxon>
        <taxon>asterids</taxon>
        <taxon>campanulids</taxon>
        <taxon>Asterales</taxon>
        <taxon>Asteraceae</taxon>
        <taxon>Asteroideae</taxon>
        <taxon>Anthemideae</taxon>
        <taxon>Anthemidinae</taxon>
        <taxon>Tanacetum</taxon>
    </lineage>
</organism>
<dbReference type="Gene3D" id="3.50.7.10">
    <property type="entry name" value="GroEL"/>
    <property type="match status" value="1"/>
</dbReference>
<dbReference type="SUPFAM" id="SSF52029">
    <property type="entry name" value="GroEL apical domain-like"/>
    <property type="match status" value="1"/>
</dbReference>
<sequence>MSRRVESSEDKESLGDHEDASKQGRRIEDIVKDAGVSLVDDTQGRSDNEEMFDTNDLHGDRVDADMLVGEKQEQSAKEREVNTSVEDTKPKVVTTAATTTTTTRPKARGVVVQEPSEFRTPQESQRSIIKDKGKAIMIEPEVPLKRKDQVALDEDLARNIQAQLEAELIEEERLARKQEEEANIALIEAEEKRRKPPTKAQKRNLMSTYLKNIAKKETEESSKGTEDEQESDKSKKAESSEEKAKGSRKKILEVEVDDEVELKKHLVIAKDGDIAIDAIPLATKPPVIVEYKLLKEGIMDISREDLQTLWKLVKTKHGDIRPEDEHERVLWGDLKVMFEPDIKSDVLHMADKEAKSTTRKIMTNDQANYYSGITSITVNGKNAYELKGKFLDDLHKNAFSGTNGEDAFEHIEYFLKMVDPIDLPNVNQDKLRVVVFPISLVGDAWRCLHCRKKPLSVSPEKLFAASALVEYVLKTLKVYVITEELGMNLRKLGIEMLGTYKKLTVLKDDTVVLDVSGDKKAFGERCDLEKDASRYRIFTKRQKRSQNRQNQPREWKEHEKSKSKSKIQSQRQSQSRGRWWLLLVAGGCGFSARDAMRSHEYLLRKLFGVGSEEVEHDMCRECHGEGFVKKSGCYGSRTQTRIILPKNLVYGKAGGLIGKAGDTI</sequence>
<feature type="region of interest" description="Disordered" evidence="1">
    <location>
        <begin position="214"/>
        <end position="249"/>
    </location>
</feature>
<feature type="compositionally biased region" description="Basic and acidic residues" evidence="1">
    <location>
        <begin position="55"/>
        <end position="90"/>
    </location>
</feature>
<feature type="compositionally biased region" description="Low complexity" evidence="1">
    <location>
        <begin position="91"/>
        <end position="104"/>
    </location>
</feature>
<protein>
    <submittedName>
        <fullName evidence="2">Ribonuclease H-like domain-containing protein</fullName>
    </submittedName>
</protein>
<keyword evidence="3" id="KW-1185">Reference proteome</keyword>
<dbReference type="Proteomes" id="UP001151760">
    <property type="component" value="Unassembled WGS sequence"/>
</dbReference>
<feature type="compositionally biased region" description="Basic and acidic residues" evidence="1">
    <location>
        <begin position="551"/>
        <end position="562"/>
    </location>
</feature>
<evidence type="ECO:0000313" key="3">
    <source>
        <dbReference type="Proteomes" id="UP001151760"/>
    </source>
</evidence>
<evidence type="ECO:0000313" key="2">
    <source>
        <dbReference type="EMBL" id="GJT13337.1"/>
    </source>
</evidence>
<proteinExistence type="predicted"/>
<feature type="region of interest" description="Disordered" evidence="1">
    <location>
        <begin position="539"/>
        <end position="571"/>
    </location>
</feature>
<evidence type="ECO:0000256" key="1">
    <source>
        <dbReference type="SAM" id="MobiDB-lite"/>
    </source>
</evidence>
<feature type="compositionally biased region" description="Basic and acidic residues" evidence="1">
    <location>
        <begin position="1"/>
        <end position="32"/>
    </location>
</feature>
<dbReference type="InterPro" id="IPR027409">
    <property type="entry name" value="GroEL-like_apical_dom_sf"/>
</dbReference>
<comment type="caution">
    <text evidence="2">The sequence shown here is derived from an EMBL/GenBank/DDBJ whole genome shotgun (WGS) entry which is preliminary data.</text>
</comment>
<name>A0ABQ5BH15_9ASTR</name>
<feature type="region of interest" description="Disordered" evidence="1">
    <location>
        <begin position="188"/>
        <end position="207"/>
    </location>
</feature>
<gene>
    <name evidence="2" type="ORF">Tco_0860379</name>
</gene>